<reference evidence="2" key="1">
    <citation type="journal article" date="2022" name="Mol. Ecol. Resour.">
        <title>The genomes of chicory, endive, great burdock and yacon provide insights into Asteraceae palaeo-polyploidization history and plant inulin production.</title>
        <authorList>
            <person name="Fan W."/>
            <person name="Wang S."/>
            <person name="Wang H."/>
            <person name="Wang A."/>
            <person name="Jiang F."/>
            <person name="Liu H."/>
            <person name="Zhao H."/>
            <person name="Xu D."/>
            <person name="Zhang Y."/>
        </authorList>
    </citation>
    <scope>NUCLEOTIDE SEQUENCE [LARGE SCALE GENOMIC DNA]</scope>
    <source>
        <strain evidence="2">cv. Yunnan</strain>
    </source>
</reference>
<protein>
    <submittedName>
        <fullName evidence="1">Uncharacterized protein</fullName>
    </submittedName>
</protein>
<reference evidence="1 2" key="2">
    <citation type="journal article" date="2022" name="Mol. Ecol. Resour.">
        <title>The genomes of chicory, endive, great burdock and yacon provide insights into Asteraceae paleo-polyploidization history and plant inulin production.</title>
        <authorList>
            <person name="Fan W."/>
            <person name="Wang S."/>
            <person name="Wang H."/>
            <person name="Wang A."/>
            <person name="Jiang F."/>
            <person name="Liu H."/>
            <person name="Zhao H."/>
            <person name="Xu D."/>
            <person name="Zhang Y."/>
        </authorList>
    </citation>
    <scope>NUCLEOTIDE SEQUENCE [LARGE SCALE GENOMIC DNA]</scope>
    <source>
        <strain evidence="2">cv. Yunnan</strain>
        <tissue evidence="1">Leaves</tissue>
    </source>
</reference>
<dbReference type="EMBL" id="CM042037">
    <property type="protein sequence ID" value="KAI3741333.1"/>
    <property type="molecule type" value="Genomic_DNA"/>
</dbReference>
<keyword evidence="2" id="KW-1185">Reference proteome</keyword>
<dbReference type="Proteomes" id="UP001056120">
    <property type="component" value="Linkage Group LG20"/>
</dbReference>
<gene>
    <name evidence="1" type="ORF">L1987_59005</name>
</gene>
<accession>A0ACB9D4K4</accession>
<name>A0ACB9D4K4_9ASTR</name>
<proteinExistence type="predicted"/>
<evidence type="ECO:0000313" key="1">
    <source>
        <dbReference type="EMBL" id="KAI3741333.1"/>
    </source>
</evidence>
<organism evidence="1 2">
    <name type="scientific">Smallanthus sonchifolius</name>
    <dbReference type="NCBI Taxonomy" id="185202"/>
    <lineage>
        <taxon>Eukaryota</taxon>
        <taxon>Viridiplantae</taxon>
        <taxon>Streptophyta</taxon>
        <taxon>Embryophyta</taxon>
        <taxon>Tracheophyta</taxon>
        <taxon>Spermatophyta</taxon>
        <taxon>Magnoliopsida</taxon>
        <taxon>eudicotyledons</taxon>
        <taxon>Gunneridae</taxon>
        <taxon>Pentapetalae</taxon>
        <taxon>asterids</taxon>
        <taxon>campanulids</taxon>
        <taxon>Asterales</taxon>
        <taxon>Asteraceae</taxon>
        <taxon>Asteroideae</taxon>
        <taxon>Heliantheae alliance</taxon>
        <taxon>Millerieae</taxon>
        <taxon>Smallanthus</taxon>
    </lineage>
</organism>
<comment type="caution">
    <text evidence="1">The sequence shown here is derived from an EMBL/GenBank/DDBJ whole genome shotgun (WGS) entry which is preliminary data.</text>
</comment>
<evidence type="ECO:0000313" key="2">
    <source>
        <dbReference type="Proteomes" id="UP001056120"/>
    </source>
</evidence>
<sequence length="166" mass="18912">MLTIIYRMTTNNPTIKLSPNALLCRLQEDGMRLETVVEIVVNLMKGLKESHGEPIHEEVPTFQYTSGRSRSLDLWACRHLNGITYSFTSWWSISASHMARPEVIESNGLATPEAYAKDLAYVKRKFMRPPARDKKIQEECAVPLKKFDDISEDGAQQAGTFTRKHI</sequence>